<evidence type="ECO:0000256" key="6">
    <source>
        <dbReference type="ARBA" id="ARBA00022679"/>
    </source>
</evidence>
<evidence type="ECO:0000256" key="9">
    <source>
        <dbReference type="ARBA" id="ARBA00031501"/>
    </source>
</evidence>
<comment type="catalytic activity">
    <reaction evidence="1 10">
        <text>Transfers a segment of a (1-&gt;4)-alpha-D-glucan to a new position in an acceptor, which may be glucose or a (1-&gt;4)-alpha-D-glucan.</text>
        <dbReference type="EC" id="2.4.1.25"/>
    </reaction>
</comment>
<evidence type="ECO:0000256" key="8">
    <source>
        <dbReference type="ARBA" id="ARBA00031423"/>
    </source>
</evidence>
<dbReference type="NCBIfam" id="TIGR00217">
    <property type="entry name" value="malQ"/>
    <property type="match status" value="1"/>
</dbReference>
<dbReference type="InterPro" id="IPR017853">
    <property type="entry name" value="GH"/>
</dbReference>
<reference evidence="11" key="1">
    <citation type="submission" date="2009-04" db="EMBL/GenBank/DDBJ databases">
        <authorList>
            <person name="Weinstock G."/>
            <person name="Sodergren E."/>
            <person name="Clifton S."/>
            <person name="Fulton L."/>
            <person name="Fulton B."/>
            <person name="Courtney L."/>
            <person name="Fronick C."/>
            <person name="Harrison M."/>
            <person name="Strong C."/>
            <person name="Farmer C."/>
            <person name="Delahaunty K."/>
            <person name="Markovic C."/>
            <person name="Hall O."/>
            <person name="Minx P."/>
            <person name="Tomlinson C."/>
            <person name="Mitreva M."/>
            <person name="Nelson J."/>
            <person name="Hou S."/>
            <person name="Wollam A."/>
            <person name="Pepin K.H."/>
            <person name="Johnson M."/>
            <person name="Bhonagiri V."/>
            <person name="Nash W.E."/>
            <person name="Warren W."/>
            <person name="Chinwalla A."/>
            <person name="Mardis E.R."/>
            <person name="Wilson R.K."/>
        </authorList>
    </citation>
    <scope>NUCLEOTIDE SEQUENCE [LARGE SCALE GENOMIC DNA]</scope>
    <source>
        <strain evidence="11">DSM 14600</strain>
    </source>
</reference>
<evidence type="ECO:0000256" key="5">
    <source>
        <dbReference type="ARBA" id="ARBA00022676"/>
    </source>
</evidence>
<organism evidence="11 12">
    <name type="scientific">Shuttleworthella satelles DSM 14600</name>
    <dbReference type="NCBI Taxonomy" id="626523"/>
    <lineage>
        <taxon>Bacteria</taxon>
        <taxon>Bacillati</taxon>
        <taxon>Bacillota</taxon>
        <taxon>Clostridia</taxon>
        <taxon>Lachnospirales</taxon>
        <taxon>Lachnospiraceae</taxon>
        <taxon>Shuttleworthella</taxon>
    </lineage>
</organism>
<keyword evidence="7 10" id="KW-0119">Carbohydrate metabolism</keyword>
<dbReference type="STRING" id="626523.GCWU000342_00481"/>
<dbReference type="Proteomes" id="UP000003494">
    <property type="component" value="Unassembled WGS sequence"/>
</dbReference>
<evidence type="ECO:0000256" key="1">
    <source>
        <dbReference type="ARBA" id="ARBA00000439"/>
    </source>
</evidence>
<evidence type="ECO:0000256" key="7">
    <source>
        <dbReference type="ARBA" id="ARBA00023277"/>
    </source>
</evidence>
<sequence>MPVFSLPGEYGIGCFSRQAYRFVDFLAEAGQSYWQLLPLGPTSYGDSPYQSFSTFAGNPYFISLEELIGQGLLTEEECQSANLESDPEKIDYAALYERRFPLLRRAFERGEIEKMPDFQCFVEDNAFWLEDYALFMALKDAHGGRSFTEWEGPLRNRESQALEQARQGLRREILFYEYLQYVFQDQYFRLKTYANSKGIEIIGDIPIYVAHDSSDFWCNPGLFQVDENRQPTGVAGCPPDGFSAEGQLWGNPLYDWEGQKRDGFSWWIERIRRCMRLYDVIRIDHFRGLDEYYRIPAGAPNAVHGSWMPGPGLALFEKIWETLGHVSILVEDLGFITDSVRQLVARTEYPNMKVLEFAFDSRDTGGANLYLPHNYDRNCVVYTGTHDNETLVGWIRDLCPEDKKMFLAYLGTEETDERDLAERMLRLAQESVADSCIIPLQDYLGLDNRARINRPSTLGGNWMWRVTEEALSPGLAEYIHTLTATYGRLVSQKDRTE</sequence>
<name>C4G931_9FIRM</name>
<keyword evidence="12" id="KW-1185">Reference proteome</keyword>
<dbReference type="eggNOG" id="COG1640">
    <property type="taxonomic scope" value="Bacteria"/>
</dbReference>
<dbReference type="SUPFAM" id="SSF51445">
    <property type="entry name" value="(Trans)glycosidases"/>
    <property type="match status" value="1"/>
</dbReference>
<dbReference type="EC" id="2.4.1.25" evidence="3 10"/>
<accession>C4G931</accession>
<dbReference type="EMBL" id="ACIP02000001">
    <property type="protein sequence ID" value="EEP29128.1"/>
    <property type="molecule type" value="Genomic_DNA"/>
</dbReference>
<evidence type="ECO:0000313" key="12">
    <source>
        <dbReference type="Proteomes" id="UP000003494"/>
    </source>
</evidence>
<dbReference type="InterPro" id="IPR003385">
    <property type="entry name" value="Glyco_hydro_77"/>
</dbReference>
<dbReference type="GO" id="GO:0005975">
    <property type="term" value="P:carbohydrate metabolic process"/>
    <property type="evidence" value="ECO:0007669"/>
    <property type="project" value="InterPro"/>
</dbReference>
<dbReference type="Gene3D" id="3.20.20.80">
    <property type="entry name" value="Glycosidases"/>
    <property type="match status" value="1"/>
</dbReference>
<evidence type="ECO:0000256" key="2">
    <source>
        <dbReference type="ARBA" id="ARBA00005684"/>
    </source>
</evidence>
<dbReference type="PANTHER" id="PTHR32438:SF5">
    <property type="entry name" value="4-ALPHA-GLUCANOTRANSFERASE DPE1, CHLOROPLASTIC_AMYLOPLASTIC"/>
    <property type="match status" value="1"/>
</dbReference>
<dbReference type="GO" id="GO:0004134">
    <property type="term" value="F:4-alpha-glucanotransferase activity"/>
    <property type="evidence" value="ECO:0007669"/>
    <property type="project" value="UniProtKB-EC"/>
</dbReference>
<evidence type="ECO:0000256" key="3">
    <source>
        <dbReference type="ARBA" id="ARBA00012560"/>
    </source>
</evidence>
<gene>
    <name evidence="11" type="primary">malQ</name>
    <name evidence="11" type="ORF">GCWU000342_00481</name>
</gene>
<proteinExistence type="inferred from homology"/>
<evidence type="ECO:0000256" key="4">
    <source>
        <dbReference type="ARBA" id="ARBA00020295"/>
    </source>
</evidence>
<comment type="caution">
    <text evidence="11">The sequence shown here is derived from an EMBL/GenBank/DDBJ whole genome shotgun (WGS) entry which is preliminary data.</text>
</comment>
<evidence type="ECO:0000256" key="10">
    <source>
        <dbReference type="RuleBase" id="RU361207"/>
    </source>
</evidence>
<comment type="similarity">
    <text evidence="2 10">Belongs to the disproportionating enzyme family.</text>
</comment>
<protein>
    <recommendedName>
        <fullName evidence="4 10">4-alpha-glucanotransferase</fullName>
        <ecNumber evidence="3 10">2.4.1.25</ecNumber>
    </recommendedName>
    <alternativeName>
        <fullName evidence="8 10">Amylomaltase</fullName>
    </alternativeName>
    <alternativeName>
        <fullName evidence="9 10">Disproportionating enzyme</fullName>
    </alternativeName>
</protein>
<dbReference type="PANTHER" id="PTHR32438">
    <property type="entry name" value="4-ALPHA-GLUCANOTRANSFERASE DPE1, CHLOROPLASTIC/AMYLOPLASTIC"/>
    <property type="match status" value="1"/>
</dbReference>
<keyword evidence="5 10" id="KW-0328">Glycosyltransferase</keyword>
<dbReference type="HOGENOM" id="CLU_014132_1_0_9"/>
<dbReference type="NCBIfam" id="NF011080">
    <property type="entry name" value="PRK14508.1-3"/>
    <property type="match status" value="1"/>
</dbReference>
<dbReference type="Pfam" id="PF02446">
    <property type="entry name" value="Glyco_hydro_77"/>
    <property type="match status" value="1"/>
</dbReference>
<keyword evidence="6 10" id="KW-0808">Transferase</keyword>
<evidence type="ECO:0000313" key="11">
    <source>
        <dbReference type="EMBL" id="EEP29128.1"/>
    </source>
</evidence>
<dbReference type="AlphaFoldDB" id="C4G931"/>